<evidence type="ECO:0000256" key="2">
    <source>
        <dbReference type="ARBA" id="ARBA00005189"/>
    </source>
</evidence>
<dbReference type="RefSeq" id="XP_033458384.1">
    <property type="nucleotide sequence ID" value="XM_033601560.1"/>
</dbReference>
<evidence type="ECO:0000256" key="8">
    <source>
        <dbReference type="ARBA" id="ARBA00047841"/>
    </source>
</evidence>
<dbReference type="GO" id="GO:0000234">
    <property type="term" value="F:phosphoethanolamine N-methyltransferase activity"/>
    <property type="evidence" value="ECO:0007669"/>
    <property type="project" value="UniProtKB-EC"/>
</dbReference>
<feature type="domain" description="Methyltransferase" evidence="9">
    <location>
        <begin position="73"/>
        <end position="164"/>
    </location>
</feature>
<dbReference type="CDD" id="cd02440">
    <property type="entry name" value="AdoMet_MTases"/>
    <property type="match status" value="1"/>
</dbReference>
<evidence type="ECO:0000256" key="4">
    <source>
        <dbReference type="ARBA" id="ARBA00022679"/>
    </source>
</evidence>
<comment type="catalytic activity">
    <reaction evidence="6">
        <text>N,N-dimethylethanolamine phosphate + S-adenosyl-L-methionine = phosphocholine + S-adenosyl-L-homocysteine + H(+)</text>
        <dbReference type="Rhea" id="RHEA:25325"/>
        <dbReference type="ChEBI" id="CHEBI:15378"/>
        <dbReference type="ChEBI" id="CHEBI:57856"/>
        <dbReference type="ChEBI" id="CHEBI:58641"/>
        <dbReference type="ChEBI" id="CHEBI:59789"/>
        <dbReference type="ChEBI" id="CHEBI:295975"/>
        <dbReference type="EC" id="2.1.1.103"/>
    </reaction>
    <physiologicalReaction direction="left-to-right" evidence="6">
        <dbReference type="Rhea" id="RHEA:25326"/>
    </physiologicalReaction>
</comment>
<dbReference type="GeneID" id="54359360"/>
<dbReference type="Proteomes" id="UP000504637">
    <property type="component" value="Unplaced"/>
</dbReference>
<keyword evidence="10" id="KW-1185">Reference proteome</keyword>
<comment type="catalytic activity">
    <reaction evidence="7">
        <text>phosphoethanolamine + S-adenosyl-L-methionine = N-methylethanolamine phosphate + S-adenosyl-L-homocysteine + H(+)</text>
        <dbReference type="Rhea" id="RHEA:20365"/>
        <dbReference type="ChEBI" id="CHEBI:15378"/>
        <dbReference type="ChEBI" id="CHEBI:57781"/>
        <dbReference type="ChEBI" id="CHEBI:57856"/>
        <dbReference type="ChEBI" id="CHEBI:58190"/>
        <dbReference type="ChEBI" id="CHEBI:59789"/>
        <dbReference type="EC" id="2.1.1.103"/>
    </reaction>
    <physiologicalReaction direction="left-to-right" evidence="7">
        <dbReference type="Rhea" id="RHEA:20366"/>
    </physiologicalReaction>
</comment>
<sequence length="249" mass="27366">MATVTSGETQEKPHESKQIVRQAYNSIAGWYLNWITGQKSPREEYTQMLLDELQGISKQVELATSSDDGQLKVLELGAGAGVPVTQMLIAAGVHVLANDISSTQLNLARERCPTAEFFPGDMMRLDFPSGSLDGVASFYAIFHLPRAEQTEMMKRIARWLRVGGVLVMNLATEDAEEIHGEFMGWGMFWSGFAVEGSLGMVESAGLTVVKSEVREAGEGLLEEDDPDYGVKFLWIVARKDMEVGEVVAD</sequence>
<dbReference type="SUPFAM" id="SSF53335">
    <property type="entry name" value="S-adenosyl-L-methionine-dependent methyltransferases"/>
    <property type="match status" value="1"/>
</dbReference>
<evidence type="ECO:0000256" key="3">
    <source>
        <dbReference type="ARBA" id="ARBA00022603"/>
    </source>
</evidence>
<dbReference type="OrthoDB" id="540004at2759"/>
<evidence type="ECO:0000313" key="11">
    <source>
        <dbReference type="RefSeq" id="XP_033458384.1"/>
    </source>
</evidence>
<organism evidence="11">
    <name type="scientific">Dissoconium aciculare CBS 342.82</name>
    <dbReference type="NCBI Taxonomy" id="1314786"/>
    <lineage>
        <taxon>Eukaryota</taxon>
        <taxon>Fungi</taxon>
        <taxon>Dikarya</taxon>
        <taxon>Ascomycota</taxon>
        <taxon>Pezizomycotina</taxon>
        <taxon>Dothideomycetes</taxon>
        <taxon>Dothideomycetidae</taxon>
        <taxon>Mycosphaerellales</taxon>
        <taxon>Dissoconiaceae</taxon>
        <taxon>Dissoconium</taxon>
    </lineage>
</organism>
<protein>
    <recommendedName>
        <fullName evidence="5">phosphoethanolamine N-methyltransferase</fullName>
        <ecNumber evidence="5">2.1.1.103</ecNumber>
    </recommendedName>
</protein>
<dbReference type="InterPro" id="IPR029063">
    <property type="entry name" value="SAM-dependent_MTases_sf"/>
</dbReference>
<dbReference type="Gene3D" id="3.40.50.150">
    <property type="entry name" value="Vaccinia Virus protein VP39"/>
    <property type="match status" value="1"/>
</dbReference>
<comment type="catalytic activity">
    <reaction evidence="8">
        <text>N-methylethanolamine phosphate + S-adenosyl-L-methionine = N,N-dimethylethanolamine phosphate + S-adenosyl-L-homocysteine + H(+)</text>
        <dbReference type="Rhea" id="RHEA:25321"/>
        <dbReference type="ChEBI" id="CHEBI:15378"/>
        <dbReference type="ChEBI" id="CHEBI:57781"/>
        <dbReference type="ChEBI" id="CHEBI:57856"/>
        <dbReference type="ChEBI" id="CHEBI:58641"/>
        <dbReference type="ChEBI" id="CHEBI:59789"/>
        <dbReference type="EC" id="2.1.1.103"/>
    </reaction>
    <physiologicalReaction direction="left-to-right" evidence="8">
        <dbReference type="Rhea" id="RHEA:25322"/>
    </physiologicalReaction>
</comment>
<dbReference type="EC" id="2.1.1.103" evidence="5"/>
<evidence type="ECO:0000256" key="6">
    <source>
        <dbReference type="ARBA" id="ARBA00047619"/>
    </source>
</evidence>
<dbReference type="GO" id="GO:0032259">
    <property type="term" value="P:methylation"/>
    <property type="evidence" value="ECO:0007669"/>
    <property type="project" value="UniProtKB-KW"/>
</dbReference>
<reference evidence="11" key="1">
    <citation type="submission" date="2020-01" db="EMBL/GenBank/DDBJ databases">
        <authorList>
            <consortium name="DOE Joint Genome Institute"/>
            <person name="Haridas S."/>
            <person name="Albert R."/>
            <person name="Binder M."/>
            <person name="Bloem J."/>
            <person name="Labutti K."/>
            <person name="Salamov A."/>
            <person name="Andreopoulos B."/>
            <person name="Baker S.E."/>
            <person name="Barry K."/>
            <person name="Bills G."/>
            <person name="Bluhm B.H."/>
            <person name="Cannon C."/>
            <person name="Castanera R."/>
            <person name="Culley D.E."/>
            <person name="Daum C."/>
            <person name="Ezra D."/>
            <person name="Gonzalez J.B."/>
            <person name="Henrissat B."/>
            <person name="Kuo A."/>
            <person name="Liang C."/>
            <person name="Lipzen A."/>
            <person name="Lutzoni F."/>
            <person name="Magnuson J."/>
            <person name="Mondo S."/>
            <person name="Nolan M."/>
            <person name="Ohm R."/>
            <person name="Pangilinan J."/>
            <person name="Park H.-J."/>
            <person name="Ramirez L."/>
            <person name="Alfaro M."/>
            <person name="Sun H."/>
            <person name="Tritt A."/>
            <person name="Yoshinaga Y."/>
            <person name="Zwiers L.-H."/>
            <person name="Turgeon B.G."/>
            <person name="Goodwin S.B."/>
            <person name="Spatafora J.W."/>
            <person name="Crous P.W."/>
            <person name="Grigoriev I.V."/>
        </authorList>
    </citation>
    <scope>NUCLEOTIDE SEQUENCE</scope>
    <source>
        <strain evidence="11">CBS 342.82</strain>
    </source>
</reference>
<reference evidence="11" key="2">
    <citation type="submission" date="2020-04" db="EMBL/GenBank/DDBJ databases">
        <authorList>
            <consortium name="NCBI Genome Project"/>
        </authorList>
    </citation>
    <scope>NUCLEOTIDE SEQUENCE</scope>
    <source>
        <strain evidence="11">CBS 342.82</strain>
    </source>
</reference>
<dbReference type="Pfam" id="PF13649">
    <property type="entry name" value="Methyltransf_25"/>
    <property type="match status" value="1"/>
</dbReference>
<dbReference type="PANTHER" id="PTHR44307">
    <property type="entry name" value="PHOSPHOETHANOLAMINE METHYLTRANSFERASE"/>
    <property type="match status" value="1"/>
</dbReference>
<gene>
    <name evidence="11" type="ORF">K489DRAFT_321649</name>
</gene>
<keyword evidence="4" id="KW-0808">Transferase</keyword>
<dbReference type="AlphaFoldDB" id="A0A6J3M0A0"/>
<reference evidence="11" key="3">
    <citation type="submission" date="2025-08" db="UniProtKB">
        <authorList>
            <consortium name="RefSeq"/>
        </authorList>
    </citation>
    <scope>IDENTIFICATION</scope>
    <source>
        <strain evidence="11">CBS 342.82</strain>
    </source>
</reference>
<keyword evidence="3 11" id="KW-0489">Methyltransferase</keyword>
<comment type="pathway">
    <text evidence="2">Lipid metabolism.</text>
</comment>
<dbReference type="InterPro" id="IPR041698">
    <property type="entry name" value="Methyltransf_25"/>
</dbReference>
<comment type="pathway">
    <text evidence="1">Phospholipid metabolism; phosphatidylcholine biosynthesis.</text>
</comment>
<evidence type="ECO:0000313" key="10">
    <source>
        <dbReference type="Proteomes" id="UP000504637"/>
    </source>
</evidence>
<accession>A0A6J3M0A0</accession>
<evidence type="ECO:0000256" key="1">
    <source>
        <dbReference type="ARBA" id="ARBA00004969"/>
    </source>
</evidence>
<evidence type="ECO:0000259" key="9">
    <source>
        <dbReference type="Pfam" id="PF13649"/>
    </source>
</evidence>
<dbReference type="PANTHER" id="PTHR44307:SF2">
    <property type="entry name" value="PHOSPHOETHANOLAMINE METHYLTRANSFERASE ISOFORM X1"/>
    <property type="match status" value="1"/>
</dbReference>
<evidence type="ECO:0000256" key="5">
    <source>
        <dbReference type="ARBA" id="ARBA00035674"/>
    </source>
</evidence>
<proteinExistence type="predicted"/>
<name>A0A6J3M0A0_9PEZI</name>
<evidence type="ECO:0000256" key="7">
    <source>
        <dbReference type="ARBA" id="ARBA00047622"/>
    </source>
</evidence>